<evidence type="ECO:0000256" key="2">
    <source>
        <dbReference type="SAM" id="MobiDB-lite"/>
    </source>
</evidence>
<organism evidence="3 4">
    <name type="scientific">Acanthamoeba castellanii (strain ATCC 30010 / Neff)</name>
    <dbReference type="NCBI Taxonomy" id="1257118"/>
    <lineage>
        <taxon>Eukaryota</taxon>
        <taxon>Amoebozoa</taxon>
        <taxon>Discosea</taxon>
        <taxon>Longamoebia</taxon>
        <taxon>Centramoebida</taxon>
        <taxon>Acanthamoebidae</taxon>
        <taxon>Acanthamoeba</taxon>
    </lineage>
</organism>
<dbReference type="AlphaFoldDB" id="L8H6C1"/>
<dbReference type="GeneID" id="14921924"/>
<protein>
    <submittedName>
        <fullName evidence="3">Uncharacterized protein</fullName>
    </submittedName>
</protein>
<dbReference type="VEuPathDB" id="AmoebaDB:ACA1_281930"/>
<reference evidence="3 4" key="1">
    <citation type="journal article" date="2013" name="Genome Biol.">
        <title>Genome of Acanthamoeba castellanii highlights extensive lateral gene transfer and early evolution of tyrosine kinase signaling.</title>
        <authorList>
            <person name="Clarke M."/>
            <person name="Lohan A.J."/>
            <person name="Liu B."/>
            <person name="Lagkouvardos I."/>
            <person name="Roy S."/>
            <person name="Zafar N."/>
            <person name="Bertelli C."/>
            <person name="Schilde C."/>
            <person name="Kianianmomeni A."/>
            <person name="Burglin T.R."/>
            <person name="Frech C."/>
            <person name="Turcotte B."/>
            <person name="Kopec K.O."/>
            <person name="Synnott J.M."/>
            <person name="Choo C."/>
            <person name="Paponov I."/>
            <person name="Finkler A."/>
            <person name="Soon Heng Tan C."/>
            <person name="Hutchins A.P."/>
            <person name="Weinmeier T."/>
            <person name="Rattei T."/>
            <person name="Chu J.S."/>
            <person name="Gimenez G."/>
            <person name="Irimia M."/>
            <person name="Rigden D.J."/>
            <person name="Fitzpatrick D.A."/>
            <person name="Lorenzo-Morales J."/>
            <person name="Bateman A."/>
            <person name="Chiu C.H."/>
            <person name="Tang P."/>
            <person name="Hegemann P."/>
            <person name="Fromm H."/>
            <person name="Raoult D."/>
            <person name="Greub G."/>
            <person name="Miranda-Saavedra D."/>
            <person name="Chen N."/>
            <person name="Nash P."/>
            <person name="Ginger M.L."/>
            <person name="Horn M."/>
            <person name="Schaap P."/>
            <person name="Caler L."/>
            <person name="Loftus B."/>
        </authorList>
    </citation>
    <scope>NUCLEOTIDE SEQUENCE [LARGE SCALE GENOMIC DNA]</scope>
    <source>
        <strain evidence="3 4">Neff</strain>
    </source>
</reference>
<name>L8H6C1_ACACF</name>
<evidence type="ECO:0000256" key="1">
    <source>
        <dbReference type="SAM" id="Coils"/>
    </source>
</evidence>
<sequence>MQGQDPSILRPSAWVVRTSKVTVTGKEEWIRLGFEDKDLPRLYNAKDVLEEVAFMYQTGVGVYDREVYATPVIPQLAKNVRTLKDFAQVRGWFAITLGPRKLKEAAVLPSSEEEKPNKKAVAATAEGEQKKGDGVSAAADVDDEDEDEQYGEGFEERMIQEIETMKLEFEQCRQQEQEKFEMEKESLAQQKETELQLARAKWEQEQREREETLRREWEAKLDDERRRIRDLLDAAKAQLADTNNEAKAALADVAAKV</sequence>
<evidence type="ECO:0000313" key="3">
    <source>
        <dbReference type="EMBL" id="ELR21049.1"/>
    </source>
</evidence>
<feature type="region of interest" description="Disordered" evidence="2">
    <location>
        <begin position="107"/>
        <end position="147"/>
    </location>
</feature>
<gene>
    <name evidence="3" type="ORF">ACA1_281930</name>
</gene>
<proteinExistence type="predicted"/>
<accession>L8H6C1</accession>
<feature type="coiled-coil region" evidence="1">
    <location>
        <begin position="155"/>
        <end position="252"/>
    </location>
</feature>
<dbReference type="EMBL" id="KB007908">
    <property type="protein sequence ID" value="ELR21049.1"/>
    <property type="molecule type" value="Genomic_DNA"/>
</dbReference>
<keyword evidence="4" id="KW-1185">Reference proteome</keyword>
<dbReference type="KEGG" id="acan:ACA1_281930"/>
<keyword evidence="1" id="KW-0175">Coiled coil</keyword>
<dbReference type="Proteomes" id="UP000011083">
    <property type="component" value="Unassembled WGS sequence"/>
</dbReference>
<dbReference type="RefSeq" id="XP_004344792.1">
    <property type="nucleotide sequence ID" value="XM_004344742.1"/>
</dbReference>
<evidence type="ECO:0000313" key="4">
    <source>
        <dbReference type="Proteomes" id="UP000011083"/>
    </source>
</evidence>